<gene>
    <name evidence="4" type="ORF">SAMN04487861_10852</name>
</gene>
<name>A0A1I3DY73_SELRU</name>
<accession>A0A1I3DY73</accession>
<keyword evidence="4" id="KW-0489">Methyltransferase</keyword>
<keyword evidence="2" id="KW-1133">Transmembrane helix</keyword>
<dbReference type="EMBL" id="FOQK01000008">
    <property type="protein sequence ID" value="SFH91559.1"/>
    <property type="molecule type" value="Genomic_DNA"/>
</dbReference>
<dbReference type="AlphaFoldDB" id="A0A1I3DY73"/>
<feature type="transmembrane region" description="Helical" evidence="2">
    <location>
        <begin position="196"/>
        <end position="212"/>
    </location>
</feature>
<feature type="transmembrane region" description="Helical" evidence="2">
    <location>
        <begin position="167"/>
        <end position="189"/>
    </location>
</feature>
<dbReference type="PANTHER" id="PTHR30487">
    <property type="entry name" value="TYPE 4 PREPILIN-LIKE PROTEINS LEADER PEPTIDE-PROCESSING ENZYME"/>
    <property type="match status" value="1"/>
</dbReference>
<keyword evidence="4" id="KW-0808">Transferase</keyword>
<reference evidence="4 5" key="1">
    <citation type="submission" date="2016-10" db="EMBL/GenBank/DDBJ databases">
        <authorList>
            <person name="de Groot N.N."/>
        </authorList>
    </citation>
    <scope>NUCLEOTIDE SEQUENCE [LARGE SCALE GENOMIC DNA]</scope>
    <source>
        <strain evidence="4 5">Z108</strain>
    </source>
</reference>
<dbReference type="InterPro" id="IPR000045">
    <property type="entry name" value="Prepilin_IV_endopep_pep"/>
</dbReference>
<organism evidence="4 5">
    <name type="scientific">Selenomonas ruminantium</name>
    <dbReference type="NCBI Taxonomy" id="971"/>
    <lineage>
        <taxon>Bacteria</taxon>
        <taxon>Bacillati</taxon>
        <taxon>Bacillota</taxon>
        <taxon>Negativicutes</taxon>
        <taxon>Selenomonadales</taxon>
        <taxon>Selenomonadaceae</taxon>
        <taxon>Selenomonas</taxon>
    </lineage>
</organism>
<keyword evidence="2" id="KW-0812">Transmembrane</keyword>
<feature type="transmembrane region" description="Helical" evidence="2">
    <location>
        <begin position="104"/>
        <end position="120"/>
    </location>
</feature>
<dbReference type="RefSeq" id="WP_143092118.1">
    <property type="nucleotide sequence ID" value="NZ_FOQK01000008.1"/>
</dbReference>
<sequence>MNTLLLTIMTIILAVFGSIAGNRWLAKLYAKSSAILSYPAAVASRSHIREHYLAPLLAFLFTFTALQHADLMPLRLYFLLSFEYFLILYTFSDFEQEVIFDDMLLPFAIFGALYTTMLGLPLLDHVLAAVAGGAVFLLLAVLTRGGIGGGDIKLITALGLWLGSDALLGVVAAGLVLGGIAALLLLITGKKKRGEYFAYGPCFTIIALLAALS</sequence>
<feature type="transmembrane region" description="Helical" evidence="2">
    <location>
        <begin position="52"/>
        <end position="69"/>
    </location>
</feature>
<evidence type="ECO:0000256" key="2">
    <source>
        <dbReference type="SAM" id="Phobius"/>
    </source>
</evidence>
<dbReference type="GO" id="GO:0004190">
    <property type="term" value="F:aspartic-type endopeptidase activity"/>
    <property type="evidence" value="ECO:0007669"/>
    <property type="project" value="InterPro"/>
</dbReference>
<evidence type="ECO:0000259" key="3">
    <source>
        <dbReference type="Pfam" id="PF01478"/>
    </source>
</evidence>
<evidence type="ECO:0000313" key="5">
    <source>
        <dbReference type="Proteomes" id="UP000183639"/>
    </source>
</evidence>
<keyword evidence="2" id="KW-0472">Membrane</keyword>
<evidence type="ECO:0000256" key="1">
    <source>
        <dbReference type="ARBA" id="ARBA00005801"/>
    </source>
</evidence>
<feature type="transmembrane region" description="Helical" evidence="2">
    <location>
        <begin position="127"/>
        <end position="147"/>
    </location>
</feature>
<dbReference type="GO" id="GO:0006465">
    <property type="term" value="P:signal peptide processing"/>
    <property type="evidence" value="ECO:0007669"/>
    <property type="project" value="TreeGrafter"/>
</dbReference>
<dbReference type="GO" id="GO:0008168">
    <property type="term" value="F:methyltransferase activity"/>
    <property type="evidence" value="ECO:0007669"/>
    <property type="project" value="UniProtKB-KW"/>
</dbReference>
<dbReference type="InterPro" id="IPR050882">
    <property type="entry name" value="Prepilin_peptidase/N-MTase"/>
</dbReference>
<dbReference type="Gene3D" id="1.20.120.1220">
    <property type="match status" value="1"/>
</dbReference>
<feature type="domain" description="Prepilin type IV endopeptidase peptidase" evidence="3">
    <location>
        <begin position="84"/>
        <end position="182"/>
    </location>
</feature>
<proteinExistence type="inferred from homology"/>
<dbReference type="GO" id="GO:0032259">
    <property type="term" value="P:methylation"/>
    <property type="evidence" value="ECO:0007669"/>
    <property type="project" value="UniProtKB-KW"/>
</dbReference>
<dbReference type="GO" id="GO:0005886">
    <property type="term" value="C:plasma membrane"/>
    <property type="evidence" value="ECO:0007669"/>
    <property type="project" value="TreeGrafter"/>
</dbReference>
<dbReference type="Pfam" id="PF01478">
    <property type="entry name" value="Peptidase_A24"/>
    <property type="match status" value="1"/>
</dbReference>
<evidence type="ECO:0000313" key="4">
    <source>
        <dbReference type="EMBL" id="SFH91559.1"/>
    </source>
</evidence>
<comment type="similarity">
    <text evidence="1">Belongs to the peptidase A24 family.</text>
</comment>
<dbReference type="Proteomes" id="UP000183639">
    <property type="component" value="Unassembled WGS sequence"/>
</dbReference>
<protein>
    <submittedName>
        <fullName evidence="4">Leader peptidase (Prepilin peptidase) / N-methyltransferase</fullName>
    </submittedName>
</protein>
<dbReference type="OrthoDB" id="9789291at2"/>
<dbReference type="PANTHER" id="PTHR30487:SF0">
    <property type="entry name" value="PREPILIN LEADER PEPTIDASE_N-METHYLTRANSFERASE-RELATED"/>
    <property type="match status" value="1"/>
</dbReference>